<gene>
    <name evidence="1" type="ORF">CDV28_1175</name>
</gene>
<evidence type="ECO:0000313" key="1">
    <source>
        <dbReference type="EMBL" id="TAA74771.1"/>
    </source>
</evidence>
<keyword evidence="2" id="KW-1185">Reference proteome</keyword>
<evidence type="ECO:0000313" key="2">
    <source>
        <dbReference type="Proteomes" id="UP000316238"/>
    </source>
</evidence>
<dbReference type="EMBL" id="NQJD01000017">
    <property type="protein sequence ID" value="TAA74771.1"/>
    <property type="molecule type" value="Genomic_DNA"/>
</dbReference>
<protein>
    <submittedName>
        <fullName evidence="1">Uncharacterized protein</fullName>
    </submittedName>
</protein>
<proteinExistence type="predicted"/>
<sequence>MKLHFNKKVSKMMDVVELAKEAVVVLSPAIPYLTKGGGQALEEVSKKMTSAALEQATALWAKITSRSGQSGNEIKKAAEDVADNPSDLGKQATLRLQINKLLSTDNELLAEIRHILQPSLIQDKGGIIFTGSTVNAVNIVGGNQEIREQKMEKFRFK</sequence>
<organism evidence="1 2">
    <name type="scientific">Candidatus Electronema aureum</name>
    <dbReference type="NCBI Taxonomy" id="2005002"/>
    <lineage>
        <taxon>Bacteria</taxon>
        <taxon>Pseudomonadati</taxon>
        <taxon>Thermodesulfobacteriota</taxon>
        <taxon>Desulfobulbia</taxon>
        <taxon>Desulfobulbales</taxon>
        <taxon>Desulfobulbaceae</taxon>
        <taxon>Candidatus Electronema</taxon>
    </lineage>
</organism>
<dbReference type="Proteomes" id="UP000316238">
    <property type="component" value="Unassembled WGS sequence"/>
</dbReference>
<reference evidence="1" key="1">
    <citation type="submission" date="2017-07" db="EMBL/GenBank/DDBJ databases">
        <title>The cable genome - Insights into the physiology and evolution of filamentous bacteria capable of sulfide oxidation via long distance electron transfer.</title>
        <authorList>
            <person name="Thorup C."/>
            <person name="Bjerg J.T."/>
            <person name="Schreiber L."/>
            <person name="Nielsen L.P."/>
            <person name="Kjeldsen K.U."/>
            <person name="Boesen T."/>
            <person name="Boggild A."/>
            <person name="Meysman F."/>
            <person name="Geelhoed J."/>
            <person name="Schramm A."/>
        </authorList>
    </citation>
    <scope>NUCLEOTIDE SEQUENCE [LARGE SCALE GENOMIC DNA]</scope>
    <source>
        <strain evidence="1">GS</strain>
    </source>
</reference>
<comment type="caution">
    <text evidence="1">The sequence shown here is derived from an EMBL/GenBank/DDBJ whole genome shotgun (WGS) entry which is preliminary data.</text>
</comment>
<name>A0A521G1N5_9BACT</name>
<dbReference type="AlphaFoldDB" id="A0A521G1N5"/>
<accession>A0A521G1N5</accession>